<organism evidence="1">
    <name type="scientific">Thermogladius calderae</name>
    <dbReference type="NCBI Taxonomy" id="1200300"/>
    <lineage>
        <taxon>Archaea</taxon>
        <taxon>Thermoproteota</taxon>
        <taxon>Thermoprotei</taxon>
        <taxon>Desulfurococcales</taxon>
        <taxon>Desulfurococcaceae</taxon>
        <taxon>Thermogladius</taxon>
    </lineage>
</organism>
<dbReference type="EMBL" id="DRYK01000013">
    <property type="protein sequence ID" value="HHP67257.1"/>
    <property type="molecule type" value="Genomic_DNA"/>
</dbReference>
<evidence type="ECO:0000313" key="1">
    <source>
        <dbReference type="EMBL" id="HHP67257.1"/>
    </source>
</evidence>
<dbReference type="SUPFAM" id="SSF117396">
    <property type="entry name" value="TM1631-like"/>
    <property type="match status" value="1"/>
</dbReference>
<dbReference type="InterPro" id="IPR002763">
    <property type="entry name" value="DUF72"/>
</dbReference>
<protein>
    <submittedName>
        <fullName evidence="1">DUF72 domain-containing protein</fullName>
    </submittedName>
</protein>
<dbReference type="AlphaFoldDB" id="A0A7J3XX37"/>
<name>A0A7J3XX37_9CREN</name>
<dbReference type="PANTHER" id="PTHR30348:SF4">
    <property type="entry name" value="DUF72 DOMAIN-CONTAINING PROTEIN"/>
    <property type="match status" value="1"/>
</dbReference>
<dbReference type="InterPro" id="IPR036520">
    <property type="entry name" value="UPF0759_sf"/>
</dbReference>
<gene>
    <name evidence="1" type="ORF">ENM60_00425</name>
</gene>
<dbReference type="Pfam" id="PF01904">
    <property type="entry name" value="DUF72"/>
    <property type="match status" value="1"/>
</dbReference>
<dbReference type="PANTHER" id="PTHR30348">
    <property type="entry name" value="UNCHARACTERIZED PROTEIN YECE"/>
    <property type="match status" value="1"/>
</dbReference>
<dbReference type="Gene3D" id="3.20.20.410">
    <property type="entry name" value="Protein of unknown function UPF0759"/>
    <property type="match status" value="1"/>
</dbReference>
<proteinExistence type="predicted"/>
<sequence>MVVKVGCCGFPKARRKYYESFNLVELQNTFYDLPSVEWAEKLRSEAPEGFEFTLKAWQVITHPPSSPTWRKMRRKPGGVLDNYGSLKPTRENLNALEETVRVAEVLKARVIVIQTPPSLPYNEESVRWVREFFSKASEIAQGFTLAWEPRGDWSKSREIGEIVEEYGVAHVVDPFRSQPILGRANLVYFRLHGIGGGEVNYKYKYKDEDLARLEGIVAQYSAGRDVYVLFNNVYMFDDALRFKNMLSKAG</sequence>
<accession>A0A7J3XX37</accession>
<reference evidence="1" key="1">
    <citation type="journal article" date="2020" name="mSystems">
        <title>Genome- and Community-Level Interaction Insights into Carbon Utilization and Element Cycling Functions of Hydrothermarchaeota in Hydrothermal Sediment.</title>
        <authorList>
            <person name="Zhou Z."/>
            <person name="Liu Y."/>
            <person name="Xu W."/>
            <person name="Pan J."/>
            <person name="Luo Z.H."/>
            <person name="Li M."/>
        </authorList>
    </citation>
    <scope>NUCLEOTIDE SEQUENCE [LARGE SCALE GENOMIC DNA]</scope>
    <source>
        <strain evidence="1">SpSt-110</strain>
    </source>
</reference>
<comment type="caution">
    <text evidence="1">The sequence shown here is derived from an EMBL/GenBank/DDBJ whole genome shotgun (WGS) entry which is preliminary data.</text>
</comment>